<name>A0A6G0TM92_APHGL</name>
<keyword evidence="2" id="KW-1185">Reference proteome</keyword>
<sequence>MNLCKLRIKALAGNELCLGFILLINTRIQPLKSALTKTYPSWLLFSSDFICLNTTSGLGAKIAHPLYLQDRFKSLRSYNLMRLSFEVTNTLSSPGIGSIPLILRPVEFRPLVERTCIWSALQLHSKLLLFCQEYSKDEVFHPMIHSKNIDHHFYPLMTTGRSNFLTKLYPANQNDVLCKYKMALT</sequence>
<gene>
    <name evidence="1" type="ORF">AGLY_008439</name>
</gene>
<dbReference type="OrthoDB" id="1932312at2759"/>
<evidence type="ECO:0000313" key="2">
    <source>
        <dbReference type="Proteomes" id="UP000475862"/>
    </source>
</evidence>
<dbReference type="AlphaFoldDB" id="A0A6G0TM92"/>
<comment type="caution">
    <text evidence="1">The sequence shown here is derived from an EMBL/GenBank/DDBJ whole genome shotgun (WGS) entry which is preliminary data.</text>
</comment>
<reference evidence="1 2" key="1">
    <citation type="submission" date="2019-08" db="EMBL/GenBank/DDBJ databases">
        <title>The genome of the soybean aphid Biotype 1, its phylome, world population structure and adaptation to the North American continent.</title>
        <authorList>
            <person name="Giordano R."/>
            <person name="Donthu R.K."/>
            <person name="Hernandez A.G."/>
            <person name="Wright C.L."/>
            <person name="Zimin A.V."/>
        </authorList>
    </citation>
    <scope>NUCLEOTIDE SEQUENCE [LARGE SCALE GENOMIC DNA]</scope>
    <source>
        <tissue evidence="1">Whole aphids</tissue>
    </source>
</reference>
<protein>
    <submittedName>
        <fullName evidence="1">Uncharacterized protein</fullName>
    </submittedName>
</protein>
<evidence type="ECO:0000313" key="1">
    <source>
        <dbReference type="EMBL" id="KAE9534349.1"/>
    </source>
</evidence>
<proteinExistence type="predicted"/>
<dbReference type="EMBL" id="VYZN01000028">
    <property type="protein sequence ID" value="KAE9534349.1"/>
    <property type="molecule type" value="Genomic_DNA"/>
</dbReference>
<dbReference type="Proteomes" id="UP000475862">
    <property type="component" value="Unassembled WGS sequence"/>
</dbReference>
<organism evidence="1 2">
    <name type="scientific">Aphis glycines</name>
    <name type="common">Soybean aphid</name>
    <dbReference type="NCBI Taxonomy" id="307491"/>
    <lineage>
        <taxon>Eukaryota</taxon>
        <taxon>Metazoa</taxon>
        <taxon>Ecdysozoa</taxon>
        <taxon>Arthropoda</taxon>
        <taxon>Hexapoda</taxon>
        <taxon>Insecta</taxon>
        <taxon>Pterygota</taxon>
        <taxon>Neoptera</taxon>
        <taxon>Paraneoptera</taxon>
        <taxon>Hemiptera</taxon>
        <taxon>Sternorrhyncha</taxon>
        <taxon>Aphidomorpha</taxon>
        <taxon>Aphidoidea</taxon>
        <taxon>Aphididae</taxon>
        <taxon>Aphidini</taxon>
        <taxon>Aphis</taxon>
        <taxon>Aphis</taxon>
    </lineage>
</organism>
<accession>A0A6G0TM92</accession>